<dbReference type="AlphaFoldDB" id="A0AAE2SDH4"/>
<organism evidence="2 3">
    <name type="scientific">Oceaniferula flava</name>
    <dbReference type="NCBI Taxonomy" id="2800421"/>
    <lineage>
        <taxon>Bacteria</taxon>
        <taxon>Pseudomonadati</taxon>
        <taxon>Verrucomicrobiota</taxon>
        <taxon>Verrucomicrobiia</taxon>
        <taxon>Verrucomicrobiales</taxon>
        <taxon>Verrucomicrobiaceae</taxon>
        <taxon>Oceaniferula</taxon>
    </lineage>
</organism>
<keyword evidence="1" id="KW-0472">Membrane</keyword>
<accession>A0AAE2SDH4</accession>
<evidence type="ECO:0008006" key="4">
    <source>
        <dbReference type="Google" id="ProtNLM"/>
    </source>
</evidence>
<name>A0AAE2SDH4_9BACT</name>
<dbReference type="InterPro" id="IPR052894">
    <property type="entry name" value="AsmA-related"/>
</dbReference>
<protein>
    <recommendedName>
        <fullName evidence="4">AsmA-like C-terminal domain-containing protein</fullName>
    </recommendedName>
</protein>
<dbReference type="GO" id="GO:0005886">
    <property type="term" value="C:plasma membrane"/>
    <property type="evidence" value="ECO:0007669"/>
    <property type="project" value="TreeGrafter"/>
</dbReference>
<evidence type="ECO:0000313" key="3">
    <source>
        <dbReference type="Proteomes" id="UP000634206"/>
    </source>
</evidence>
<comment type="caution">
    <text evidence="2">The sequence shown here is derived from an EMBL/GenBank/DDBJ whole genome shotgun (WGS) entry which is preliminary data.</text>
</comment>
<sequence>MRRKRLLHYLRLVIVLVVGVLVGSVIGGIYYINQTGVNDHWRGRIAQELENIGVIADFESLRIEPTRGLVAGGVRVYADESREDILATLEHLVIDVDKTKLMRGILRVNKVSLKKAEISLPIDPDDPEGPRVIMNDLRGDMLLPDRNTVEARSVSGLVAGIELEMDARIWSKHLTGRQPKPLKEVRVARIKLIARIIQEIQHWHWPQGEPPLLQLYLEGNVDNPDSARLDFTLTANELERDGVVLKDVRISGDYKNKMVTLDEIKLSDGAGRISAKADFHPATRSGRFEADSSLHVQMLARKLFGLDILTQITFSRPPKIHCTGSIVLDEHFKPDVQVTGHAEIDNFTCLGVPFTKLTTDVSSHGYDLFLTDLKASHAQGELEGRVLLKDETVRFEAESTLPPAAYLAFIRDSPIEKALDQAEFHSTSKVHITAQGTINRSNFTEWAASGHADFRHFSYKEVPMHQLSGQFDMTNLRSKFSDIEANLDYSDYWLRRRHGGPASARATVDSITIDRTEQTVRLKNIRTTAWPAPIVKLFASRVAKHIETYRFHRPPHLVADGTFGLKKGDARTNFRIDARSPGSMNYDFLGKPLTLQRLRGRVRIRHDRVEVTGLSFHTFQGPASGSITVRTNQKTPSYQGEFQWSRLHLKDIGQLYKFNNAERGLLTGRLDFTGQGNNMRMFNGKGSLGLERGNLFSVPMLGPISPLIGGVLGKRNPTNQQAEDASCTFLIRKGVVLSNDFLATTRSLKFTGEGTIDLQQKEIDLLVRMNARGLFSVLSLPLRPFMGLFQFKGTGPVMTPRWRTVIFTNPARGKKDPIFRKPPKARVVPE</sequence>
<dbReference type="EMBL" id="JAENIG010000008">
    <property type="protein sequence ID" value="MBK1855754.1"/>
    <property type="molecule type" value="Genomic_DNA"/>
</dbReference>
<keyword evidence="1" id="KW-0812">Transmembrane</keyword>
<dbReference type="PANTHER" id="PTHR30441">
    <property type="entry name" value="DUF748 DOMAIN-CONTAINING PROTEIN"/>
    <property type="match status" value="1"/>
</dbReference>
<evidence type="ECO:0000256" key="1">
    <source>
        <dbReference type="SAM" id="Phobius"/>
    </source>
</evidence>
<gene>
    <name evidence="2" type="ORF">JIN83_12345</name>
</gene>
<dbReference type="GO" id="GO:0090313">
    <property type="term" value="P:regulation of protein targeting to membrane"/>
    <property type="evidence" value="ECO:0007669"/>
    <property type="project" value="TreeGrafter"/>
</dbReference>
<dbReference type="RefSeq" id="WP_309490366.1">
    <property type="nucleotide sequence ID" value="NZ_JAENIG010000008.1"/>
</dbReference>
<dbReference type="Proteomes" id="UP000634206">
    <property type="component" value="Unassembled WGS sequence"/>
</dbReference>
<feature type="transmembrane region" description="Helical" evidence="1">
    <location>
        <begin position="12"/>
        <end position="32"/>
    </location>
</feature>
<keyword evidence="1" id="KW-1133">Transmembrane helix</keyword>
<evidence type="ECO:0000313" key="2">
    <source>
        <dbReference type="EMBL" id="MBK1855754.1"/>
    </source>
</evidence>
<keyword evidence="3" id="KW-1185">Reference proteome</keyword>
<reference evidence="2" key="1">
    <citation type="submission" date="2021-01" db="EMBL/GenBank/DDBJ databases">
        <title>Modified the classification status of verrucomicrobia.</title>
        <authorList>
            <person name="Feng X."/>
        </authorList>
    </citation>
    <scope>NUCLEOTIDE SEQUENCE</scope>
    <source>
        <strain evidence="2">5K15</strain>
    </source>
</reference>
<dbReference type="PANTHER" id="PTHR30441:SF8">
    <property type="entry name" value="DUF748 DOMAIN-CONTAINING PROTEIN"/>
    <property type="match status" value="1"/>
</dbReference>
<proteinExistence type="predicted"/>